<dbReference type="AlphaFoldDB" id="A0A645J1J5"/>
<dbReference type="EMBL" id="VSSQ01122541">
    <property type="protein sequence ID" value="MPN54374.1"/>
    <property type="molecule type" value="Genomic_DNA"/>
</dbReference>
<keyword evidence="5 9" id="KW-0812">Transmembrane</keyword>
<dbReference type="InterPro" id="IPR018461">
    <property type="entry name" value="Na/H_Antiport_NhaC-like_C"/>
</dbReference>
<evidence type="ECO:0000256" key="4">
    <source>
        <dbReference type="ARBA" id="ARBA00022475"/>
    </source>
</evidence>
<comment type="similarity">
    <text evidence="8">Belongs to the NhaC Na(+)/H(+) (TC 2.A.35) antiporter family.</text>
</comment>
<dbReference type="PANTHER" id="PTHR33451">
    <property type="entry name" value="MALATE-2H(+)/NA(+)-LACTATE ANTIPORTER"/>
    <property type="match status" value="1"/>
</dbReference>
<accession>A0A645J1J5</accession>
<dbReference type="GO" id="GO:0005886">
    <property type="term" value="C:plasma membrane"/>
    <property type="evidence" value="ECO:0007669"/>
    <property type="project" value="UniProtKB-SubCell"/>
</dbReference>
<comment type="caution">
    <text evidence="11">The sequence shown here is derived from an EMBL/GenBank/DDBJ whole genome shotgun (WGS) entry which is preliminary data.</text>
</comment>
<evidence type="ECO:0000256" key="1">
    <source>
        <dbReference type="ARBA" id="ARBA00004651"/>
    </source>
</evidence>
<evidence type="ECO:0000256" key="5">
    <source>
        <dbReference type="ARBA" id="ARBA00022692"/>
    </source>
</evidence>
<evidence type="ECO:0000259" key="10">
    <source>
        <dbReference type="Pfam" id="PF03553"/>
    </source>
</evidence>
<evidence type="ECO:0000256" key="7">
    <source>
        <dbReference type="ARBA" id="ARBA00023136"/>
    </source>
</evidence>
<comment type="subcellular location">
    <subcellularLocation>
        <location evidence="1">Cell membrane</location>
        <topology evidence="1">Multi-pass membrane protein</topology>
    </subcellularLocation>
</comment>
<evidence type="ECO:0000256" key="3">
    <source>
        <dbReference type="ARBA" id="ARBA00022449"/>
    </source>
</evidence>
<evidence type="ECO:0000313" key="11">
    <source>
        <dbReference type="EMBL" id="MPN54374.1"/>
    </source>
</evidence>
<evidence type="ECO:0000256" key="2">
    <source>
        <dbReference type="ARBA" id="ARBA00022448"/>
    </source>
</evidence>
<protein>
    <recommendedName>
        <fullName evidence="10">Na+/H+ antiporter NhaC-like C-terminal domain-containing protein</fullName>
    </recommendedName>
</protein>
<dbReference type="InterPro" id="IPR052180">
    <property type="entry name" value="NhaC_Na-H+_Antiporter"/>
</dbReference>
<keyword evidence="4" id="KW-1003">Cell membrane</keyword>
<dbReference type="PANTHER" id="PTHR33451:SF3">
    <property type="entry name" value="MALATE-2H(+)_NA(+)-LACTATE ANTIPORTER"/>
    <property type="match status" value="1"/>
</dbReference>
<keyword evidence="7 9" id="KW-0472">Membrane</keyword>
<evidence type="ECO:0000256" key="6">
    <source>
        <dbReference type="ARBA" id="ARBA00022989"/>
    </source>
</evidence>
<sequence length="110" mass="12055">MGDQYLAIVVPGRMFKSAVARTDLSPRMLSRTLEDCGTLTAVLVPWTGCGAFQSGALGVPTLEYAPYCFLNYINPFVAIILSYLGIGNYWGKDRADKVEKRTALVFPEEG</sequence>
<name>A0A645J1J5_9ZZZZ</name>
<evidence type="ECO:0000256" key="9">
    <source>
        <dbReference type="SAM" id="Phobius"/>
    </source>
</evidence>
<keyword evidence="3" id="KW-0050">Antiport</keyword>
<keyword evidence="6 9" id="KW-1133">Transmembrane helix</keyword>
<gene>
    <name evidence="11" type="ORF">SDC9_202044</name>
</gene>
<proteinExistence type="inferred from homology"/>
<evidence type="ECO:0000256" key="8">
    <source>
        <dbReference type="ARBA" id="ARBA00038435"/>
    </source>
</evidence>
<keyword evidence="2" id="KW-0813">Transport</keyword>
<feature type="domain" description="Na+/H+ antiporter NhaC-like C-terminal" evidence="10">
    <location>
        <begin position="1"/>
        <end position="86"/>
    </location>
</feature>
<feature type="transmembrane region" description="Helical" evidence="9">
    <location>
        <begin position="72"/>
        <end position="91"/>
    </location>
</feature>
<dbReference type="Pfam" id="PF03553">
    <property type="entry name" value="Na_H_antiporter"/>
    <property type="match status" value="1"/>
</dbReference>
<reference evidence="11" key="1">
    <citation type="submission" date="2019-08" db="EMBL/GenBank/DDBJ databases">
        <authorList>
            <person name="Kucharzyk K."/>
            <person name="Murdoch R.W."/>
            <person name="Higgins S."/>
            <person name="Loffler F."/>
        </authorList>
    </citation>
    <scope>NUCLEOTIDE SEQUENCE</scope>
</reference>
<dbReference type="GO" id="GO:0015297">
    <property type="term" value="F:antiporter activity"/>
    <property type="evidence" value="ECO:0007669"/>
    <property type="project" value="UniProtKB-KW"/>
</dbReference>
<organism evidence="11">
    <name type="scientific">bioreactor metagenome</name>
    <dbReference type="NCBI Taxonomy" id="1076179"/>
    <lineage>
        <taxon>unclassified sequences</taxon>
        <taxon>metagenomes</taxon>
        <taxon>ecological metagenomes</taxon>
    </lineage>
</organism>